<dbReference type="PANTHER" id="PTHR33112:SF16">
    <property type="entry name" value="HETEROKARYON INCOMPATIBILITY DOMAIN-CONTAINING PROTEIN"/>
    <property type="match status" value="1"/>
</dbReference>
<protein>
    <submittedName>
        <fullName evidence="3">HET-domain-containing protein</fullName>
    </submittedName>
</protein>
<gene>
    <name evidence="3" type="ORF">BDW02DRAFT_85667</name>
</gene>
<proteinExistence type="predicted"/>
<evidence type="ECO:0000259" key="2">
    <source>
        <dbReference type="Pfam" id="PF06985"/>
    </source>
</evidence>
<accession>A0A6A5K388</accession>
<dbReference type="OrthoDB" id="3486565at2759"/>
<dbReference type="Pfam" id="PF06985">
    <property type="entry name" value="HET"/>
    <property type="match status" value="1"/>
</dbReference>
<dbReference type="InterPro" id="IPR010730">
    <property type="entry name" value="HET"/>
</dbReference>
<evidence type="ECO:0000313" key="4">
    <source>
        <dbReference type="Proteomes" id="UP000800040"/>
    </source>
</evidence>
<feature type="region of interest" description="Disordered" evidence="1">
    <location>
        <begin position="1"/>
        <end position="22"/>
    </location>
</feature>
<reference evidence="3" key="1">
    <citation type="submission" date="2020-01" db="EMBL/GenBank/DDBJ databases">
        <authorList>
            <consortium name="DOE Joint Genome Institute"/>
            <person name="Haridas S."/>
            <person name="Albert R."/>
            <person name="Binder M."/>
            <person name="Bloem J."/>
            <person name="Labutti K."/>
            <person name="Salamov A."/>
            <person name="Andreopoulos B."/>
            <person name="Baker S.E."/>
            <person name="Barry K."/>
            <person name="Bills G."/>
            <person name="Bluhm B.H."/>
            <person name="Cannon C."/>
            <person name="Castanera R."/>
            <person name="Culley D.E."/>
            <person name="Daum C."/>
            <person name="Ezra D."/>
            <person name="Gonzalez J.B."/>
            <person name="Henrissat B."/>
            <person name="Kuo A."/>
            <person name="Liang C."/>
            <person name="Lipzen A."/>
            <person name="Lutzoni F."/>
            <person name="Magnuson J."/>
            <person name="Mondo S."/>
            <person name="Nolan M."/>
            <person name="Ohm R."/>
            <person name="Pangilinan J."/>
            <person name="Park H.-J."/>
            <person name="Ramirez L."/>
            <person name="Alfaro M."/>
            <person name="Sun H."/>
            <person name="Tritt A."/>
            <person name="Yoshinaga Y."/>
            <person name="Zwiers L.-H."/>
            <person name="Turgeon B.G."/>
            <person name="Goodwin S.B."/>
            <person name="Spatafora J.W."/>
            <person name="Crous P.W."/>
            <person name="Grigoriev I.V."/>
        </authorList>
    </citation>
    <scope>NUCLEOTIDE SEQUENCE</scope>
    <source>
        <strain evidence="3">P77</strain>
    </source>
</reference>
<feature type="compositionally biased region" description="Basic and acidic residues" evidence="1">
    <location>
        <begin position="1"/>
        <end position="10"/>
    </location>
</feature>
<evidence type="ECO:0000313" key="3">
    <source>
        <dbReference type="EMBL" id="KAF1830820.1"/>
    </source>
</evidence>
<feature type="domain" description="Heterokaryon incompatibility" evidence="2">
    <location>
        <begin position="190"/>
        <end position="353"/>
    </location>
</feature>
<sequence length="669" mass="74707">MSHPRGHLETRSPGAALSHASGCTVSSKGKVRIRDMTTSRHSCLLCRFIWSGAEAFLGPRLDNFKHIKFEERGEEETGPLRVNLIPRDRFIDTTYKGKLKLQYYVPHDTTAPFSEMGNAQEVGHSGLAASTISLAQSWLKSCVHADNKHHECAVYDDKASQLPARVLDIGAEDHSPVKLHVSAESETGKYVALSHCWGGKTPIMTTGQNFEDHLRDIPEPLPQTFKDAITITRALGLRYLWIDSLCIIQDSPEDWALHAPHMAQVYGKAYVTIAADAANNSSEGFLVTSERAKSASKSFVFSHDNHETIVRVRERGALAYQLPYHSIPETGATNEDQLVPRSKLSTRGWVFQERVLSPRTLHFSEAETGWECQSVISCECSATSTRRKRTTSLLKKALSGMPWTKVIEEYTRLDFTVAEDRLVALSGLAEAQYNVQQDDYFAGLWKRDFKRQLLWHKEDAANRLAIAPTWSWASVTGPVYYDYSASPIHALSDAPTIGQWDVLSVSCTPIGNSVFATCAKDANLLIRGYVIPIRITRAQQILPYPSLWNSDTTAITFDVHRDLTGTHFDGTLSNFTKSAPGQEPVLFMTSHPPHPPQGLILVGDSDATEDGELVGSFQRVAFVSGQPLGMRRSWSDSSSEEEEADLPPIEMWKWRTWEANAKLQKFRIY</sequence>
<evidence type="ECO:0000256" key="1">
    <source>
        <dbReference type="SAM" id="MobiDB-lite"/>
    </source>
</evidence>
<name>A0A6A5K388_9PLEO</name>
<dbReference type="EMBL" id="ML975383">
    <property type="protein sequence ID" value="KAF1830820.1"/>
    <property type="molecule type" value="Genomic_DNA"/>
</dbReference>
<keyword evidence="4" id="KW-1185">Reference proteome</keyword>
<dbReference type="AlphaFoldDB" id="A0A6A5K388"/>
<organism evidence="3 4">
    <name type="scientific">Decorospora gaudefroyi</name>
    <dbReference type="NCBI Taxonomy" id="184978"/>
    <lineage>
        <taxon>Eukaryota</taxon>
        <taxon>Fungi</taxon>
        <taxon>Dikarya</taxon>
        <taxon>Ascomycota</taxon>
        <taxon>Pezizomycotina</taxon>
        <taxon>Dothideomycetes</taxon>
        <taxon>Pleosporomycetidae</taxon>
        <taxon>Pleosporales</taxon>
        <taxon>Pleosporineae</taxon>
        <taxon>Pleosporaceae</taxon>
        <taxon>Decorospora</taxon>
    </lineage>
</organism>
<dbReference type="Proteomes" id="UP000800040">
    <property type="component" value="Unassembled WGS sequence"/>
</dbReference>
<dbReference type="PANTHER" id="PTHR33112">
    <property type="entry name" value="DOMAIN PROTEIN, PUTATIVE-RELATED"/>
    <property type="match status" value="1"/>
</dbReference>